<dbReference type="InterPro" id="IPR048324">
    <property type="entry name" value="ZSWIM1-3_RNaseH-like"/>
</dbReference>
<dbReference type="GO" id="GO:0008270">
    <property type="term" value="F:zinc ion binding"/>
    <property type="evidence" value="ECO:0007669"/>
    <property type="project" value="UniProtKB-KW"/>
</dbReference>
<name>A0AA38MTJ6_9CUCU</name>
<dbReference type="InterPro" id="IPR007527">
    <property type="entry name" value="Znf_SWIM"/>
</dbReference>
<keyword evidence="1" id="KW-0863">Zinc-finger</keyword>
<feature type="domain" description="SWIM-type" evidence="2">
    <location>
        <begin position="375"/>
        <end position="407"/>
    </location>
</feature>
<dbReference type="InterPro" id="IPR011011">
    <property type="entry name" value="Znf_FYVE_PHD"/>
</dbReference>
<keyword evidence="1" id="KW-0479">Metal-binding</keyword>
<keyword evidence="1" id="KW-0862">Zinc</keyword>
<accession>A0AA38MTJ6</accession>
<dbReference type="InterPro" id="IPR052579">
    <property type="entry name" value="Zinc_finger_SWIM"/>
</dbReference>
<protein>
    <recommendedName>
        <fullName evidence="2">SWIM-type domain-containing protein</fullName>
    </recommendedName>
</protein>
<proteinExistence type="predicted"/>
<organism evidence="3 4">
    <name type="scientific">Zophobas morio</name>
    <dbReference type="NCBI Taxonomy" id="2755281"/>
    <lineage>
        <taxon>Eukaryota</taxon>
        <taxon>Metazoa</taxon>
        <taxon>Ecdysozoa</taxon>
        <taxon>Arthropoda</taxon>
        <taxon>Hexapoda</taxon>
        <taxon>Insecta</taxon>
        <taxon>Pterygota</taxon>
        <taxon>Neoptera</taxon>
        <taxon>Endopterygota</taxon>
        <taxon>Coleoptera</taxon>
        <taxon>Polyphaga</taxon>
        <taxon>Cucujiformia</taxon>
        <taxon>Tenebrionidae</taxon>
        <taxon>Zophobas</taxon>
    </lineage>
</organism>
<comment type="caution">
    <text evidence="3">The sequence shown here is derived from an EMBL/GenBank/DDBJ whole genome shotgun (WGS) entry which is preliminary data.</text>
</comment>
<dbReference type="EMBL" id="JALNTZ010000001">
    <property type="protein sequence ID" value="KAJ3666954.1"/>
    <property type="molecule type" value="Genomic_DNA"/>
</dbReference>
<dbReference type="AlphaFoldDB" id="A0AA38MTJ6"/>
<dbReference type="PROSITE" id="PS50966">
    <property type="entry name" value="ZF_SWIM"/>
    <property type="match status" value="1"/>
</dbReference>
<dbReference type="SUPFAM" id="SSF57903">
    <property type="entry name" value="FYVE/PHD zinc finger"/>
    <property type="match status" value="1"/>
</dbReference>
<dbReference type="InterPro" id="IPR013083">
    <property type="entry name" value="Znf_RING/FYVE/PHD"/>
</dbReference>
<sequence>MVHLMQMKANSKDAQNYIMSKTNKIVTLKDIRNIKSIAKAPLNTNKLEQIIPKLIQEGDSVKIFRNSDKNLRAIYYQSKTMKQMFKYFPEILMCDGTYKLNNLRMPLYLLLTVDGNGHSEIVCSFLLVDEDEITLSEVIQLFKKENANWEATKTIFTDKDMKERHIFKQEFPDARLLLCLYHTLKTFRREITVDKMKISSAQREQCLTLIQRITYSHSDEEYIELYQSLINFNFPKVTAYYEKNWHDIKEQWVCAYRRHCLTFGNNTTNRLENINQKLKAGIEKLSSLDQFFTDFKKVLSSLRIERDKEVHDLLLKREIIEFKRDTYQWKYHNLITPFAWKHLLQQFSFIVRYKIKENLELNEYEEDILKKTANQEIKVKMDKCDCSFSNQMLLPCCHILALREKMGLNPYDENLVLDRWKKNLYLSHHRASSNIENLYANDTSQQVTILDFTSPTPAAVSANKKYVEASKLCSRLAVVISEFGTEKYKQKMEDVKLLLSYYEMNKEVLICEVASSSENAVTEQNEMLDTGIEEIEMNFIQQNVYPHSEKNLEEQVIYLEDLNKNQSNSLEEINNNSKKIKEKNQYEKCSDTQYKHQDDEETATNTSEEIIIEKQMPQNKDCDWNLYDGVGNAVQLTTTKLFANNEVYTQKSTSSTISCNQSEKCNIVPSSSLQKINESPLAKRTIVPPSKTNLNEELLSELKATKLPPKMVRCGRPKGHLLTAIGVKRKRQTSAVPKKYNLKSDYEKKKLIFEWIGLSYEPTIKYTASHLPTEPKLIKSEIFENEVHVSLVQKDFSASGYSALLRFLITAKKIKNWHCRICNKMSNGISTISCAACLSRCHKKCAIIKRKPKGDWFCTVCNENENV</sequence>
<dbReference type="Proteomes" id="UP001168821">
    <property type="component" value="Unassembled WGS sequence"/>
</dbReference>
<dbReference type="Pfam" id="PF21056">
    <property type="entry name" value="ZSWIM1-3_RNaseH-like"/>
    <property type="match status" value="1"/>
</dbReference>
<evidence type="ECO:0000256" key="1">
    <source>
        <dbReference type="PROSITE-ProRule" id="PRU00325"/>
    </source>
</evidence>
<reference evidence="3" key="1">
    <citation type="journal article" date="2023" name="G3 (Bethesda)">
        <title>Whole genome assemblies of Zophobas morio and Tenebrio molitor.</title>
        <authorList>
            <person name="Kaur S."/>
            <person name="Stinson S.A."/>
            <person name="diCenzo G.C."/>
        </authorList>
    </citation>
    <scope>NUCLEOTIDE SEQUENCE</scope>
    <source>
        <strain evidence="3">QUZm001</strain>
    </source>
</reference>
<evidence type="ECO:0000313" key="3">
    <source>
        <dbReference type="EMBL" id="KAJ3666954.1"/>
    </source>
</evidence>
<gene>
    <name evidence="3" type="ORF">Zmor_002372</name>
</gene>
<evidence type="ECO:0000313" key="4">
    <source>
        <dbReference type="Proteomes" id="UP001168821"/>
    </source>
</evidence>
<dbReference type="Gene3D" id="3.30.40.10">
    <property type="entry name" value="Zinc/RING finger domain, C3HC4 (zinc finger)"/>
    <property type="match status" value="1"/>
</dbReference>
<dbReference type="PANTHER" id="PTHR31569">
    <property type="entry name" value="SWIM-TYPE DOMAIN-CONTAINING PROTEIN"/>
    <property type="match status" value="1"/>
</dbReference>
<evidence type="ECO:0000259" key="2">
    <source>
        <dbReference type="PROSITE" id="PS50966"/>
    </source>
</evidence>
<dbReference type="PANTHER" id="PTHR31569:SF4">
    <property type="entry name" value="SWIM-TYPE DOMAIN-CONTAINING PROTEIN"/>
    <property type="match status" value="1"/>
</dbReference>
<keyword evidence="4" id="KW-1185">Reference proteome</keyword>